<dbReference type="EMBL" id="VJVZ01000009">
    <property type="protein sequence ID" value="TRW23365.1"/>
    <property type="molecule type" value="Genomic_DNA"/>
</dbReference>
<evidence type="ECO:0000256" key="1">
    <source>
        <dbReference type="SAM" id="SignalP"/>
    </source>
</evidence>
<feature type="chain" id="PRO_5022063300" evidence="1">
    <location>
        <begin position="19"/>
        <end position="149"/>
    </location>
</feature>
<keyword evidence="3" id="KW-1185">Reference proteome</keyword>
<dbReference type="Proteomes" id="UP000320643">
    <property type="component" value="Unassembled WGS sequence"/>
</dbReference>
<dbReference type="PROSITE" id="PS51257">
    <property type="entry name" value="PROKAR_LIPOPROTEIN"/>
    <property type="match status" value="1"/>
</dbReference>
<dbReference type="RefSeq" id="WP_143374079.1">
    <property type="nucleotide sequence ID" value="NZ_VJVZ01000009.1"/>
</dbReference>
<sequence length="149" mass="16762">MKKYLLLPFLVLAVIACTSTRNTIKNIDDNAVMPALTKEKNFVITETSSDKNYGFDQDYPINLGFMPYQSAEINVKRYFGALSGPDGEKLTYNKVDSCCPFPSKRTDMGAGILDIYEVKWDGLTEPKRIYINLYEKGNILAPIGFGIKK</sequence>
<dbReference type="OrthoDB" id="5522619at2"/>
<evidence type="ECO:0000313" key="2">
    <source>
        <dbReference type="EMBL" id="TRW23365.1"/>
    </source>
</evidence>
<keyword evidence="1" id="KW-0732">Signal</keyword>
<evidence type="ECO:0000313" key="3">
    <source>
        <dbReference type="Proteomes" id="UP000320643"/>
    </source>
</evidence>
<reference evidence="2 3" key="1">
    <citation type="submission" date="2019-07" db="EMBL/GenBank/DDBJ databases">
        <title>Flavobacterium sp. nov., isolated from glacier ice.</title>
        <authorList>
            <person name="Liu Q."/>
            <person name="Xin Y.-H."/>
        </authorList>
    </citation>
    <scope>NUCLEOTIDE SEQUENCE [LARGE SCALE GENOMIC DNA]</scope>
    <source>
        <strain evidence="2 3">ZT4R6</strain>
    </source>
</reference>
<comment type="caution">
    <text evidence="2">The sequence shown here is derived from an EMBL/GenBank/DDBJ whole genome shotgun (WGS) entry which is preliminary data.</text>
</comment>
<protein>
    <submittedName>
        <fullName evidence="2">2-dehydro-3-deoxyphosphooctonate aldolase</fullName>
    </submittedName>
</protein>
<feature type="signal peptide" evidence="1">
    <location>
        <begin position="1"/>
        <end position="18"/>
    </location>
</feature>
<organism evidence="2 3">
    <name type="scientific">Flavobacterium zepuense</name>
    <dbReference type="NCBI Taxonomy" id="2593302"/>
    <lineage>
        <taxon>Bacteria</taxon>
        <taxon>Pseudomonadati</taxon>
        <taxon>Bacteroidota</taxon>
        <taxon>Flavobacteriia</taxon>
        <taxon>Flavobacteriales</taxon>
        <taxon>Flavobacteriaceae</taxon>
        <taxon>Flavobacterium</taxon>
    </lineage>
</organism>
<accession>A0A552UYP2</accession>
<dbReference type="AlphaFoldDB" id="A0A552UYP2"/>
<name>A0A552UYP2_9FLAO</name>
<proteinExistence type="predicted"/>
<gene>
    <name evidence="2" type="ORF">FMM05_14320</name>
</gene>